<feature type="transmembrane region" description="Helical" evidence="1">
    <location>
        <begin position="30"/>
        <end position="51"/>
    </location>
</feature>
<comment type="caution">
    <text evidence="2">The sequence shown here is derived from an EMBL/GenBank/DDBJ whole genome shotgun (WGS) entry which is preliminary data.</text>
</comment>
<gene>
    <name evidence="2" type="ORF">EVAR_68618_1</name>
</gene>
<dbReference type="AlphaFoldDB" id="A0A4C2AEF5"/>
<keyword evidence="1" id="KW-1133">Transmembrane helix</keyword>
<keyword evidence="3" id="KW-1185">Reference proteome</keyword>
<dbReference type="Proteomes" id="UP000299102">
    <property type="component" value="Unassembled WGS sequence"/>
</dbReference>
<evidence type="ECO:0000313" key="2">
    <source>
        <dbReference type="EMBL" id="GBP97554.1"/>
    </source>
</evidence>
<protein>
    <submittedName>
        <fullName evidence="2">Uncharacterized protein</fullName>
    </submittedName>
</protein>
<keyword evidence="1" id="KW-0472">Membrane</keyword>
<organism evidence="2 3">
    <name type="scientific">Eumeta variegata</name>
    <name type="common">Bagworm moth</name>
    <name type="synonym">Eumeta japonica</name>
    <dbReference type="NCBI Taxonomy" id="151549"/>
    <lineage>
        <taxon>Eukaryota</taxon>
        <taxon>Metazoa</taxon>
        <taxon>Ecdysozoa</taxon>
        <taxon>Arthropoda</taxon>
        <taxon>Hexapoda</taxon>
        <taxon>Insecta</taxon>
        <taxon>Pterygota</taxon>
        <taxon>Neoptera</taxon>
        <taxon>Endopterygota</taxon>
        <taxon>Lepidoptera</taxon>
        <taxon>Glossata</taxon>
        <taxon>Ditrysia</taxon>
        <taxon>Tineoidea</taxon>
        <taxon>Psychidae</taxon>
        <taxon>Oiketicinae</taxon>
        <taxon>Eumeta</taxon>
    </lineage>
</organism>
<evidence type="ECO:0000256" key="1">
    <source>
        <dbReference type="SAM" id="Phobius"/>
    </source>
</evidence>
<sequence length="170" mass="19916">MGWYITPPLLAAIFAWWLYGVIMMRDYNEWIVLGCFLMCLMVFVIFALISISQQIQYDWFSKIKSSFKAADWGPVDPISRYYWLARREEIQRGITSDGSRPSRYSRNVLGQLSGTSSVIQLNEIERKSPDWPHFELGYKRRANSDDHVYNEYRKKTVKLSLPNIKPCSVS</sequence>
<dbReference type="EMBL" id="BGZK01002955">
    <property type="protein sequence ID" value="GBP97554.1"/>
    <property type="molecule type" value="Genomic_DNA"/>
</dbReference>
<reference evidence="2 3" key="1">
    <citation type="journal article" date="2019" name="Commun. Biol.">
        <title>The bagworm genome reveals a unique fibroin gene that provides high tensile strength.</title>
        <authorList>
            <person name="Kono N."/>
            <person name="Nakamura H."/>
            <person name="Ohtoshi R."/>
            <person name="Tomita M."/>
            <person name="Numata K."/>
            <person name="Arakawa K."/>
        </authorList>
    </citation>
    <scope>NUCLEOTIDE SEQUENCE [LARGE SCALE GENOMIC DNA]</scope>
</reference>
<name>A0A4C2AEF5_EUMVA</name>
<proteinExistence type="predicted"/>
<dbReference type="OrthoDB" id="6581954at2759"/>
<evidence type="ECO:0000313" key="3">
    <source>
        <dbReference type="Proteomes" id="UP000299102"/>
    </source>
</evidence>
<accession>A0A4C2AEF5</accession>
<keyword evidence="1" id="KW-0812">Transmembrane</keyword>
<feature type="transmembrane region" description="Helical" evidence="1">
    <location>
        <begin position="7"/>
        <end position="24"/>
    </location>
</feature>